<dbReference type="AlphaFoldDB" id="A0A9P7G5C4"/>
<accession>A0A9P7G5C4</accession>
<feature type="domain" description="Polysaccharide lyase 14" evidence="3">
    <location>
        <begin position="400"/>
        <end position="583"/>
    </location>
</feature>
<dbReference type="Gene3D" id="2.60.120.200">
    <property type="match status" value="1"/>
</dbReference>
<evidence type="ECO:0000256" key="1">
    <source>
        <dbReference type="SAM" id="MobiDB-lite"/>
    </source>
</evidence>
<dbReference type="InterPro" id="IPR011009">
    <property type="entry name" value="Kinase-like_dom_sf"/>
</dbReference>
<comment type="caution">
    <text evidence="4">The sequence shown here is derived from an EMBL/GenBank/DDBJ whole genome shotgun (WGS) entry which is preliminary data.</text>
</comment>
<sequence>MFKSANEVGWKQSNVFKKTFSVDVKIEFIGVWDTVNSVGLIPRSLPFTTSNTIVRTFRHAVALDERRAKFKANHWNRPNAKEAALGTTDGQKPEKRPKPVKRQTLKAMERKFSEHAELPTDVEEVWFAGCHCDVGGGSVENETPHSLARIALRWMVRECFKTKTGILFMADGLRNIGLDPGTLYPEVQPRPPVAPIGQARIQDIPSSSKRAPLSTSPSQPISPLTEEEHDVLDALAPIYDQLQIKWWFWWFLELLPQHQRYQLDDKTWETKLRSNLGAARHIPKQRKGIVRIHRSVKQRMEAQHVDGKKYQPKASFQKALHLGHVVWASVDKIVADYGLATSTALPFPSATQNPSDTSKFMVAGWSLGKGAIQDNPNNLAFVADPFPNDPAPFPIPGQNLSGPVLRATYPQDSHSYETGGSQWYNLWNTTAGSKFQTMMVSYEVAFDANFDWVRGGKLPGLRGSTKSNLAGCSSGKEKGSGGSDCFSTRLMWRKNGAGEVYASIPTKNGLCLQEGVACNNDTSITSIQRGSFGFASGRWNRIALLVRLNDPPNVANGNIQLFYNDLQAINQQGLQIRTNAQSLISKQNIFRWGRSIMGNTKRGSHILSQHPPVGEQLSVQSHRKHRFLERSRPCARVRRRRWSGLGRSRGGAKHVDLRKALAAGILLNPDSPRLTTILCNHADSNLDLRGIPLVDESRGGAAYAWVKFGPSIRLAEAQTQNYVAEVLHLDPAALAVVRVPHVYLFVESGGWGYIVMEFIRGVECQRTDAPLVATAVQCLISIRSPDADVPGPVGGGLICHDFFLDRESSVAYPSVALLQDHVNAELRTERVDFSLEVEAHGLRLCLSDMNGEKFLKREDGVIVALDFGASCFLPVSFFNLALRKPESYTQRIGKLVKPPPSTQLDALLTASCSLVPYGTNNIALPRKLRSVTPYLN</sequence>
<dbReference type="PANTHER" id="PTHR40124">
    <property type="match status" value="1"/>
</dbReference>
<feature type="region of interest" description="Disordered" evidence="1">
    <location>
        <begin position="79"/>
        <end position="102"/>
    </location>
</feature>
<name>A0A9P7G5C4_9AGAR</name>
<gene>
    <name evidence="4" type="ORF">DXG03_001489</name>
</gene>
<evidence type="ECO:0008006" key="6">
    <source>
        <dbReference type="Google" id="ProtNLM"/>
    </source>
</evidence>
<organism evidence="4 5">
    <name type="scientific">Asterophora parasitica</name>
    <dbReference type="NCBI Taxonomy" id="117018"/>
    <lineage>
        <taxon>Eukaryota</taxon>
        <taxon>Fungi</taxon>
        <taxon>Dikarya</taxon>
        <taxon>Basidiomycota</taxon>
        <taxon>Agaricomycotina</taxon>
        <taxon>Agaricomycetes</taxon>
        <taxon>Agaricomycetidae</taxon>
        <taxon>Agaricales</taxon>
        <taxon>Tricholomatineae</taxon>
        <taxon>Lyophyllaceae</taxon>
        <taxon>Asterophora</taxon>
    </lineage>
</organism>
<proteinExistence type="predicted"/>
<dbReference type="InterPro" id="IPR048958">
    <property type="entry name" value="Polysacc_lyase_14"/>
</dbReference>
<evidence type="ECO:0000313" key="5">
    <source>
        <dbReference type="Proteomes" id="UP000775547"/>
    </source>
</evidence>
<evidence type="ECO:0000313" key="4">
    <source>
        <dbReference type="EMBL" id="KAG5643159.1"/>
    </source>
</evidence>
<evidence type="ECO:0000259" key="3">
    <source>
        <dbReference type="Pfam" id="PF21294"/>
    </source>
</evidence>
<feature type="domain" description="T6SS Phospholipase effector Tle1-like catalytic" evidence="2">
    <location>
        <begin position="12"/>
        <end position="158"/>
    </location>
</feature>
<reference evidence="4" key="2">
    <citation type="submission" date="2021-10" db="EMBL/GenBank/DDBJ databases">
        <title>Phylogenomics reveals ancestral predisposition of the termite-cultivated fungus Termitomyces towards a domesticated lifestyle.</title>
        <authorList>
            <person name="Auxier B."/>
            <person name="Grum-Grzhimaylo A."/>
            <person name="Cardenas M.E."/>
            <person name="Lodge J.D."/>
            <person name="Laessoe T."/>
            <person name="Pedersen O."/>
            <person name="Smith M.E."/>
            <person name="Kuyper T.W."/>
            <person name="Franco-Molano E.A."/>
            <person name="Baroni T.J."/>
            <person name="Aanen D.K."/>
        </authorList>
    </citation>
    <scope>NUCLEOTIDE SEQUENCE</scope>
    <source>
        <strain evidence="4">AP01</strain>
        <tissue evidence="4">Mycelium</tissue>
    </source>
</reference>
<dbReference type="Pfam" id="PF09994">
    <property type="entry name" value="T6SS_Tle1-like_cat"/>
    <property type="match status" value="1"/>
</dbReference>
<dbReference type="InterPro" id="IPR018712">
    <property type="entry name" value="Tle1-like_cat"/>
</dbReference>
<dbReference type="SUPFAM" id="SSF56112">
    <property type="entry name" value="Protein kinase-like (PK-like)"/>
    <property type="match status" value="1"/>
</dbReference>
<dbReference type="OrthoDB" id="3162439at2759"/>
<dbReference type="Pfam" id="PF21294">
    <property type="entry name" value="Polysacc_lyase_14"/>
    <property type="match status" value="1"/>
</dbReference>
<reference evidence="4" key="1">
    <citation type="submission" date="2020-07" db="EMBL/GenBank/DDBJ databases">
        <authorList>
            <person name="Nieuwenhuis M."/>
            <person name="Van De Peppel L.J.J."/>
        </authorList>
    </citation>
    <scope>NUCLEOTIDE SEQUENCE</scope>
    <source>
        <strain evidence="4">AP01</strain>
        <tissue evidence="4">Mycelium</tissue>
    </source>
</reference>
<protein>
    <recommendedName>
        <fullName evidence="6">DUF2235 domain-containing protein</fullName>
    </recommendedName>
</protein>
<dbReference type="PANTHER" id="PTHR40124:SF1">
    <property type="entry name" value="DISAGGREGATASE RELATED REPEAT PROTEIN"/>
    <property type="match status" value="1"/>
</dbReference>
<evidence type="ECO:0000259" key="2">
    <source>
        <dbReference type="Pfam" id="PF09994"/>
    </source>
</evidence>
<dbReference type="EMBL" id="JABCKV010000130">
    <property type="protein sequence ID" value="KAG5643159.1"/>
    <property type="molecule type" value="Genomic_DNA"/>
</dbReference>
<dbReference type="Proteomes" id="UP000775547">
    <property type="component" value="Unassembled WGS sequence"/>
</dbReference>
<keyword evidence="5" id="KW-1185">Reference proteome</keyword>